<keyword evidence="12" id="KW-0175">Coiled coil</keyword>
<organism evidence="15">
    <name type="scientific">Tetraselmis sp. GSL018</name>
    <dbReference type="NCBI Taxonomy" id="582737"/>
    <lineage>
        <taxon>Eukaryota</taxon>
        <taxon>Viridiplantae</taxon>
        <taxon>Chlorophyta</taxon>
        <taxon>core chlorophytes</taxon>
        <taxon>Chlorodendrophyceae</taxon>
        <taxon>Chlorodendrales</taxon>
        <taxon>Chlorodendraceae</taxon>
        <taxon>Tetraselmis</taxon>
    </lineage>
</organism>
<keyword evidence="6" id="KW-0479">Metal-binding</keyword>
<dbReference type="GO" id="GO:0005634">
    <property type="term" value="C:nucleus"/>
    <property type="evidence" value="ECO:0007669"/>
    <property type="project" value="TreeGrafter"/>
</dbReference>
<keyword evidence="7" id="KW-0227">DNA damage</keyword>
<evidence type="ECO:0000256" key="11">
    <source>
        <dbReference type="ARBA" id="ARBA00049244"/>
    </source>
</evidence>
<dbReference type="InterPro" id="IPR001126">
    <property type="entry name" value="UmuC"/>
</dbReference>
<keyword evidence="10" id="KW-0234">DNA repair</keyword>
<dbReference type="InterPro" id="IPR036775">
    <property type="entry name" value="DNA_pol_Y-fam_lit_finger_sf"/>
</dbReference>
<dbReference type="PROSITE" id="PS50173">
    <property type="entry name" value="UMUC"/>
    <property type="match status" value="1"/>
</dbReference>
<proteinExistence type="predicted"/>
<keyword evidence="8" id="KW-0460">Magnesium</keyword>
<evidence type="ECO:0000256" key="7">
    <source>
        <dbReference type="ARBA" id="ARBA00022763"/>
    </source>
</evidence>
<dbReference type="InterPro" id="IPR050116">
    <property type="entry name" value="DNA_polymerase-Y"/>
</dbReference>
<dbReference type="AlphaFoldDB" id="A0A061RJ13"/>
<dbReference type="FunFam" id="3.40.1170.60:FF:000002">
    <property type="entry name" value="Polymerase (DNA directed) kappa"/>
    <property type="match status" value="1"/>
</dbReference>
<keyword evidence="9" id="KW-0239">DNA-directed DNA polymerase</keyword>
<evidence type="ECO:0000256" key="2">
    <source>
        <dbReference type="ARBA" id="ARBA00016178"/>
    </source>
</evidence>
<dbReference type="Pfam" id="PF00817">
    <property type="entry name" value="IMS"/>
    <property type="match status" value="1"/>
</dbReference>
<dbReference type="GO" id="GO:0003684">
    <property type="term" value="F:damaged DNA binding"/>
    <property type="evidence" value="ECO:0007669"/>
    <property type="project" value="InterPro"/>
</dbReference>
<evidence type="ECO:0000313" key="15">
    <source>
        <dbReference type="EMBL" id="JAC72952.1"/>
    </source>
</evidence>
<evidence type="ECO:0000256" key="12">
    <source>
        <dbReference type="SAM" id="Coils"/>
    </source>
</evidence>
<dbReference type="SUPFAM" id="SSF100879">
    <property type="entry name" value="Lesion bypass DNA polymerase (Y-family), little finger domain"/>
    <property type="match status" value="1"/>
</dbReference>
<evidence type="ECO:0000259" key="14">
    <source>
        <dbReference type="PROSITE" id="PS50173"/>
    </source>
</evidence>
<dbReference type="GO" id="GO:0046872">
    <property type="term" value="F:metal ion binding"/>
    <property type="evidence" value="ECO:0007669"/>
    <property type="project" value="UniProtKB-KW"/>
</dbReference>
<dbReference type="GO" id="GO:0006260">
    <property type="term" value="P:DNA replication"/>
    <property type="evidence" value="ECO:0007669"/>
    <property type="project" value="UniProtKB-KW"/>
</dbReference>
<gene>
    <name evidence="15" type="primary">POLK</name>
    <name evidence="15" type="ORF">TSPGSL018_30105</name>
</gene>
<dbReference type="GO" id="GO:0042276">
    <property type="term" value="P:error-prone translesion synthesis"/>
    <property type="evidence" value="ECO:0007669"/>
    <property type="project" value="TreeGrafter"/>
</dbReference>
<feature type="region of interest" description="Disordered" evidence="13">
    <location>
        <begin position="519"/>
        <end position="561"/>
    </location>
</feature>
<dbReference type="SUPFAM" id="SSF56672">
    <property type="entry name" value="DNA/RNA polymerases"/>
    <property type="match status" value="1"/>
</dbReference>
<evidence type="ECO:0000256" key="8">
    <source>
        <dbReference type="ARBA" id="ARBA00022842"/>
    </source>
</evidence>
<dbReference type="InterPro" id="IPR043502">
    <property type="entry name" value="DNA/RNA_pol_sf"/>
</dbReference>
<dbReference type="GO" id="GO:0003887">
    <property type="term" value="F:DNA-directed DNA polymerase activity"/>
    <property type="evidence" value="ECO:0007669"/>
    <property type="project" value="UniProtKB-KW"/>
</dbReference>
<reference evidence="15" key="1">
    <citation type="submission" date="2014-05" db="EMBL/GenBank/DDBJ databases">
        <title>The transcriptome of the halophilic microalga Tetraselmis sp. GSL018 isolated from the Great Salt Lake, Utah.</title>
        <authorList>
            <person name="Jinkerson R.E."/>
            <person name="D'Adamo S."/>
            <person name="Posewitz M.C."/>
        </authorList>
    </citation>
    <scope>NUCLEOTIDE SEQUENCE</scope>
    <source>
        <strain evidence="15">GSL018</strain>
    </source>
</reference>
<evidence type="ECO:0000256" key="10">
    <source>
        <dbReference type="ARBA" id="ARBA00023204"/>
    </source>
</evidence>
<dbReference type="Gene3D" id="3.30.1490.100">
    <property type="entry name" value="DNA polymerase, Y-family, little finger domain"/>
    <property type="match status" value="1"/>
</dbReference>
<evidence type="ECO:0000256" key="1">
    <source>
        <dbReference type="ARBA" id="ARBA00012417"/>
    </source>
</evidence>
<evidence type="ECO:0000256" key="5">
    <source>
        <dbReference type="ARBA" id="ARBA00022705"/>
    </source>
</evidence>
<dbReference type="InterPro" id="IPR043128">
    <property type="entry name" value="Rev_trsase/Diguanyl_cyclase"/>
</dbReference>
<dbReference type="CDD" id="cd03586">
    <property type="entry name" value="PolY_Pol_IV_kappa"/>
    <property type="match status" value="1"/>
</dbReference>
<accession>A0A061RJ13</accession>
<dbReference type="FunFam" id="3.30.1490.100:FF:000004">
    <property type="entry name" value="DNA polymerase IV"/>
    <property type="match status" value="1"/>
</dbReference>
<evidence type="ECO:0000256" key="9">
    <source>
        <dbReference type="ARBA" id="ARBA00022932"/>
    </source>
</evidence>
<dbReference type="Gene3D" id="3.30.70.270">
    <property type="match status" value="2"/>
</dbReference>
<protein>
    <recommendedName>
        <fullName evidence="2">DNA polymerase kappa</fullName>
        <ecNumber evidence="1">2.7.7.7</ecNumber>
    </recommendedName>
</protein>
<feature type="domain" description="UmuC" evidence="14">
    <location>
        <begin position="123"/>
        <end position="303"/>
    </location>
</feature>
<dbReference type="Gene3D" id="3.40.1170.60">
    <property type="match status" value="1"/>
</dbReference>
<dbReference type="EMBL" id="GBEZ01012991">
    <property type="protein sequence ID" value="JAC72952.1"/>
    <property type="molecule type" value="Transcribed_RNA"/>
</dbReference>
<keyword evidence="4" id="KW-0548">Nucleotidyltransferase</keyword>
<dbReference type="EC" id="2.7.7.7" evidence="1"/>
<dbReference type="Gene3D" id="1.10.150.810">
    <property type="match status" value="2"/>
</dbReference>
<evidence type="ECO:0000256" key="4">
    <source>
        <dbReference type="ARBA" id="ARBA00022695"/>
    </source>
</evidence>
<dbReference type="InterPro" id="IPR017961">
    <property type="entry name" value="DNA_pol_Y-fam_little_finger"/>
</dbReference>
<dbReference type="Pfam" id="PF11799">
    <property type="entry name" value="IMS_C"/>
    <property type="match status" value="1"/>
</dbReference>
<dbReference type="FunFam" id="1.10.150.810:FF:000003">
    <property type="entry name" value="DNA polymerase kappa subunit"/>
    <property type="match status" value="1"/>
</dbReference>
<name>A0A061RJ13_9CHLO</name>
<feature type="coiled-coil region" evidence="12">
    <location>
        <begin position="70"/>
        <end position="97"/>
    </location>
</feature>
<keyword evidence="5" id="KW-0235">DNA replication</keyword>
<dbReference type="GO" id="GO:0006281">
    <property type="term" value="P:DNA repair"/>
    <property type="evidence" value="ECO:0007669"/>
    <property type="project" value="UniProtKB-KW"/>
</dbReference>
<dbReference type="PANTHER" id="PTHR11076:SF33">
    <property type="entry name" value="DNA POLYMERASE KAPPA"/>
    <property type="match status" value="1"/>
</dbReference>
<evidence type="ECO:0000256" key="6">
    <source>
        <dbReference type="ARBA" id="ARBA00022723"/>
    </source>
</evidence>
<dbReference type="InterPro" id="IPR022880">
    <property type="entry name" value="DNApol_IV"/>
</dbReference>
<sequence length="676" mass="74252">MPMHVSLAERTVDTEVTEDVANKEERLESDSGAWKKYETVFTNTKAGMDNVDKEKVKKVVYEMSKDSAFFQNEQRKMENSRRKIDELICQAEALTAEQLDRFEKSADDRIAELEAKRRLDKVWLHVDMDAFYAAVEERDNPSLKDVPMAVGGTGMITTANYKARRFGVRSAMPGFIARRLCPELVFVRPDFAKYRSAADETRAIFRELDPDFEAMSLDEAYLDATPAARARGLTGAELAEELRHKVLAATGLTCSVGIAPNKRLAKVCSDMNKPNGQFEVKPERGAILDFLRALPIRKVRPVLPARRHRQTAGPPPKSAAGLPIRKIGGIGKVAEQMLSEALSVTECGHLLDRRAVIVALCSERAAGFYLEVGLGLGAAEHSERPGDGEVGRKGISCERTFRAICTVPEMEQKLAELSAHLAEEMAEEGLRGRSLTLKLKGTDFKVRTRAVTSPGWLCSTDGILEAARGLLRAELRQCPQGLRLRLMGLRMSHLAKLGGAPGTPERGQTTLREFVAKADAPGGSERAAPSASQRELFRERSPGAEPGGCHGGLPRQEAEPAAAGSPEAWACRACTFAGNPASSSRCSVCGFAKGTKAVVRQLCDSPALPRPSLTTRCPMHSTRDSILGRVQGAHLRKSLWRGRCRNVNVPGLLECRRKIRWLQQHSAPLRRSRKNV</sequence>
<keyword evidence="3" id="KW-0808">Transferase</keyword>
<dbReference type="PANTHER" id="PTHR11076">
    <property type="entry name" value="DNA REPAIR POLYMERASE UMUC / TRANSFERASE FAMILY MEMBER"/>
    <property type="match status" value="1"/>
</dbReference>
<evidence type="ECO:0000256" key="13">
    <source>
        <dbReference type="SAM" id="MobiDB-lite"/>
    </source>
</evidence>
<evidence type="ECO:0000256" key="3">
    <source>
        <dbReference type="ARBA" id="ARBA00022679"/>
    </source>
</evidence>
<comment type="catalytic activity">
    <reaction evidence="11">
        <text>DNA(n) + a 2'-deoxyribonucleoside 5'-triphosphate = DNA(n+1) + diphosphate</text>
        <dbReference type="Rhea" id="RHEA:22508"/>
        <dbReference type="Rhea" id="RHEA-COMP:17339"/>
        <dbReference type="Rhea" id="RHEA-COMP:17340"/>
        <dbReference type="ChEBI" id="CHEBI:33019"/>
        <dbReference type="ChEBI" id="CHEBI:61560"/>
        <dbReference type="ChEBI" id="CHEBI:173112"/>
        <dbReference type="EC" id="2.7.7.7"/>
    </reaction>
</comment>